<name>R7QHQ9_CHOCR</name>
<dbReference type="KEGG" id="ccp:CHC_T00005848001"/>
<dbReference type="OMA" id="EHDGFHI"/>
<dbReference type="RefSeq" id="XP_005717485.1">
    <property type="nucleotide sequence ID" value="XM_005717428.1"/>
</dbReference>
<dbReference type="Pfam" id="PF12867">
    <property type="entry name" value="DinB_2"/>
    <property type="match status" value="1"/>
</dbReference>
<evidence type="ECO:0000259" key="5">
    <source>
        <dbReference type="Pfam" id="PF12867"/>
    </source>
</evidence>
<evidence type="ECO:0000259" key="4">
    <source>
        <dbReference type="Pfam" id="PF03781"/>
    </source>
</evidence>
<dbReference type="SUPFAM" id="SSF56436">
    <property type="entry name" value="C-type lectin-like"/>
    <property type="match status" value="1"/>
</dbReference>
<feature type="domain" description="Sulfatase-modifying factor enzyme-like" evidence="4">
    <location>
        <begin position="181"/>
        <end position="438"/>
    </location>
</feature>
<gene>
    <name evidence="6" type="ORF">CHC_T00005848001</name>
</gene>
<comment type="pathway">
    <text evidence="3">Amino-acid biosynthesis; ergothioneine biosynthesis.</text>
</comment>
<evidence type="ECO:0000313" key="6">
    <source>
        <dbReference type="EMBL" id="CDF37614.1"/>
    </source>
</evidence>
<dbReference type="OrthoDB" id="659at2759"/>
<evidence type="ECO:0000256" key="1">
    <source>
        <dbReference type="ARBA" id="ARBA00023002"/>
    </source>
</evidence>
<keyword evidence="1" id="KW-0560">Oxidoreductase</keyword>
<evidence type="ECO:0000256" key="3">
    <source>
        <dbReference type="ARBA" id="ARBA00037882"/>
    </source>
</evidence>
<dbReference type="Gene3D" id="3.90.1580.10">
    <property type="entry name" value="paralog of FGE (formylglycine-generating enzyme)"/>
    <property type="match status" value="1"/>
</dbReference>
<protein>
    <recommendedName>
        <fullName evidence="8">Sulfatase-modifying factor enzyme domain-containing protein</fullName>
    </recommendedName>
</protein>
<evidence type="ECO:0000256" key="2">
    <source>
        <dbReference type="ARBA" id="ARBA00023004"/>
    </source>
</evidence>
<keyword evidence="2" id="KW-0408">Iron</keyword>
<dbReference type="AlphaFoldDB" id="R7QHQ9"/>
<sequence>MSVSSQLDSLESAWALSDTFFADNSIERQALCRPISLRNPFIFYFGHLPSFAWITLRPLLNANALHPTFDDLFSRGIDPDVEDPTECHDHPAAPVKWPSWSEVLSYRDAVRTQVRERIAAQADDTKELAHTIRLVAEHEAMHVETLHYMLAQQQRPTKNCCLRDAERPQREFRDDKPPCYTWIEVEGADVPLGVPSHRGFHWDNERNAASAGVTSFSIAQHAVSVGDFLRFVRAGGYLRRELWSKGHWAWICREGMQHPLSWMCNGDGAMEGDIHVLTSVGPGMEGHGARVDYADMLQWPVSVSLAEALAYAKWSGASLPSEPQWLLAAYGNEGARGNGGHVDVMTGRLHSVSTGCLSTGGAVGLVGNGWELTTTLFEEFEGFRPTERYPEYSKDFFDSKHYVLKGASWVTHEILVRGSFRNFFQAMYPYVFSKFRLVLPQAGDGEGRSDE</sequence>
<dbReference type="InterPro" id="IPR016187">
    <property type="entry name" value="CTDL_fold"/>
</dbReference>
<evidence type="ECO:0008006" key="8">
    <source>
        <dbReference type="Google" id="ProtNLM"/>
    </source>
</evidence>
<dbReference type="Gramene" id="CDF37614">
    <property type="protein sequence ID" value="CDF37614"/>
    <property type="gene ID" value="CHC_T00005848001"/>
</dbReference>
<keyword evidence="7" id="KW-1185">Reference proteome</keyword>
<evidence type="ECO:0000313" key="7">
    <source>
        <dbReference type="Proteomes" id="UP000012073"/>
    </source>
</evidence>
<dbReference type="Pfam" id="PF03781">
    <property type="entry name" value="FGE-sulfatase"/>
    <property type="match status" value="1"/>
</dbReference>
<dbReference type="GeneID" id="17325203"/>
<organism evidence="6 7">
    <name type="scientific">Chondrus crispus</name>
    <name type="common">Carrageen Irish moss</name>
    <name type="synonym">Polymorpha crispa</name>
    <dbReference type="NCBI Taxonomy" id="2769"/>
    <lineage>
        <taxon>Eukaryota</taxon>
        <taxon>Rhodophyta</taxon>
        <taxon>Florideophyceae</taxon>
        <taxon>Rhodymeniophycidae</taxon>
        <taxon>Gigartinales</taxon>
        <taxon>Gigartinaceae</taxon>
        <taxon>Chondrus</taxon>
    </lineage>
</organism>
<accession>R7QHQ9</accession>
<dbReference type="PANTHER" id="PTHR43397">
    <property type="entry name" value="ERGOTHIONEINE BIOSYNTHESIS PROTEIN 1"/>
    <property type="match status" value="1"/>
</dbReference>
<dbReference type="InterPro" id="IPR024775">
    <property type="entry name" value="DinB-like"/>
</dbReference>
<reference evidence="7" key="1">
    <citation type="journal article" date="2013" name="Proc. Natl. Acad. Sci. U.S.A.">
        <title>Genome structure and metabolic features in the red seaweed Chondrus crispus shed light on evolution of the Archaeplastida.</title>
        <authorList>
            <person name="Collen J."/>
            <person name="Porcel B."/>
            <person name="Carre W."/>
            <person name="Ball S.G."/>
            <person name="Chaparro C."/>
            <person name="Tonon T."/>
            <person name="Barbeyron T."/>
            <person name="Michel G."/>
            <person name="Noel B."/>
            <person name="Valentin K."/>
            <person name="Elias M."/>
            <person name="Artiguenave F."/>
            <person name="Arun A."/>
            <person name="Aury J.M."/>
            <person name="Barbosa-Neto J.F."/>
            <person name="Bothwell J.H."/>
            <person name="Bouget F.Y."/>
            <person name="Brillet L."/>
            <person name="Cabello-Hurtado F."/>
            <person name="Capella-Gutierrez S."/>
            <person name="Charrier B."/>
            <person name="Cladiere L."/>
            <person name="Cock J.M."/>
            <person name="Coelho S.M."/>
            <person name="Colleoni C."/>
            <person name="Czjzek M."/>
            <person name="Da Silva C."/>
            <person name="Delage L."/>
            <person name="Denoeud F."/>
            <person name="Deschamps P."/>
            <person name="Dittami S.M."/>
            <person name="Gabaldon T."/>
            <person name="Gachon C.M."/>
            <person name="Groisillier A."/>
            <person name="Herve C."/>
            <person name="Jabbari K."/>
            <person name="Katinka M."/>
            <person name="Kloareg B."/>
            <person name="Kowalczyk N."/>
            <person name="Labadie K."/>
            <person name="Leblanc C."/>
            <person name="Lopez P.J."/>
            <person name="McLachlan D.H."/>
            <person name="Meslet-Cladiere L."/>
            <person name="Moustafa A."/>
            <person name="Nehr Z."/>
            <person name="Nyvall Collen P."/>
            <person name="Panaud O."/>
            <person name="Partensky F."/>
            <person name="Poulain J."/>
            <person name="Rensing S.A."/>
            <person name="Rousvoal S."/>
            <person name="Samson G."/>
            <person name="Symeonidi A."/>
            <person name="Weissenbach J."/>
            <person name="Zambounis A."/>
            <person name="Wincker P."/>
            <person name="Boyen C."/>
        </authorList>
    </citation>
    <scope>NUCLEOTIDE SEQUENCE [LARGE SCALE GENOMIC DNA]</scope>
    <source>
        <strain evidence="7">cv. Stackhouse</strain>
    </source>
</reference>
<dbReference type="Proteomes" id="UP000012073">
    <property type="component" value="Unassembled WGS sequence"/>
</dbReference>
<dbReference type="EMBL" id="HG001854">
    <property type="protein sequence ID" value="CDF37614.1"/>
    <property type="molecule type" value="Genomic_DNA"/>
</dbReference>
<proteinExistence type="predicted"/>
<dbReference type="PANTHER" id="PTHR43397:SF1">
    <property type="entry name" value="ERGOTHIONEINE BIOSYNTHESIS PROTEIN 1"/>
    <property type="match status" value="1"/>
</dbReference>
<dbReference type="InterPro" id="IPR051128">
    <property type="entry name" value="EgtD_Methyltrsf_superfamily"/>
</dbReference>
<dbReference type="STRING" id="2769.R7QHQ9"/>
<dbReference type="InterPro" id="IPR005532">
    <property type="entry name" value="SUMF_dom"/>
</dbReference>
<dbReference type="InterPro" id="IPR042095">
    <property type="entry name" value="SUMF_sf"/>
</dbReference>
<dbReference type="PhylomeDB" id="R7QHQ9"/>
<feature type="domain" description="DinB-like" evidence="5">
    <location>
        <begin position="10"/>
        <end position="145"/>
    </location>
</feature>